<accession>A0A345D8Q8</accession>
<dbReference type="RefSeq" id="WP_114562016.1">
    <property type="nucleotide sequence ID" value="NZ_CP031124.1"/>
</dbReference>
<dbReference type="KEGG" id="hyf:DTO96_100456"/>
<dbReference type="AlphaFoldDB" id="A0A345D8Q8"/>
<dbReference type="InterPro" id="IPR021234">
    <property type="entry name" value="DUF2827"/>
</dbReference>
<evidence type="ECO:0000313" key="1">
    <source>
        <dbReference type="EMBL" id="AXF84746.1"/>
    </source>
</evidence>
<gene>
    <name evidence="1" type="ORF">DTO96_100456</name>
</gene>
<dbReference type="OrthoDB" id="1627328at2"/>
<dbReference type="Proteomes" id="UP000252182">
    <property type="component" value="Chromosome"/>
</dbReference>
<proteinExistence type="predicted"/>
<evidence type="ECO:0000313" key="2">
    <source>
        <dbReference type="Proteomes" id="UP000252182"/>
    </source>
</evidence>
<keyword evidence="2" id="KW-1185">Reference proteome</keyword>
<organism evidence="1 2">
    <name type="scientific">Ephemeroptericola cinctiostellae</name>
    <dbReference type="NCBI Taxonomy" id="2268024"/>
    <lineage>
        <taxon>Bacteria</taxon>
        <taxon>Pseudomonadati</taxon>
        <taxon>Pseudomonadota</taxon>
        <taxon>Betaproteobacteria</taxon>
        <taxon>Burkholderiales</taxon>
        <taxon>Burkholderiaceae</taxon>
        <taxon>Ephemeroptericola</taxon>
    </lineage>
</organism>
<protein>
    <recommendedName>
        <fullName evidence="3">DUF2827 domain-containing protein</fullName>
    </recommendedName>
</protein>
<sequence length="381" mass="43442">MPSLAPRSLRIGVTIGLREANESLWNNGIKQNAVFLTEALKHCPSVQSVCLVNTTEIAITSELPWDLNRWPTKSFEDAKDHLDILIELGGQISADQTDDIKSRGTRLISYCCTVEYILAMESVLFGRPLWGSNLFINKRYDAVWMIPQVADISKSYFSTLRRCEASVVPFVWDPVFVQSRSASFKHNGEYRPRGVKGRRLSIMEPNYDVVKYCFYPTLIAEEAYRLRPDDIEIMHVTNADHLAHNSKEFVALMLQLDIVQNSKAVFLGRYETPLFLAEMTDVVISHQWGNPLNYFYFDVCWQGYPLVHNAEQCADLGYFYQGNDATLGAQALIKAFDEHDADWQTYLHKQRQILSRYMPGNADITAQYDALLTAIMAQAIV</sequence>
<reference evidence="2" key="1">
    <citation type="submission" date="2018-07" db="EMBL/GenBank/DDBJ databases">
        <authorList>
            <person name="Kim H."/>
        </authorList>
    </citation>
    <scope>NUCLEOTIDE SEQUENCE [LARGE SCALE GENOMIC DNA]</scope>
    <source>
        <strain evidence="2">F02</strain>
    </source>
</reference>
<evidence type="ECO:0008006" key="3">
    <source>
        <dbReference type="Google" id="ProtNLM"/>
    </source>
</evidence>
<name>A0A345D8Q8_9BURK</name>
<dbReference type="EMBL" id="CP031124">
    <property type="protein sequence ID" value="AXF84746.1"/>
    <property type="molecule type" value="Genomic_DNA"/>
</dbReference>
<dbReference type="Pfam" id="PF10933">
    <property type="entry name" value="DUF2827"/>
    <property type="match status" value="1"/>
</dbReference>